<evidence type="ECO:0000256" key="4">
    <source>
        <dbReference type="ARBA" id="ARBA00022679"/>
    </source>
</evidence>
<proteinExistence type="inferred from homology"/>
<evidence type="ECO:0000256" key="3">
    <source>
        <dbReference type="ARBA" id="ARBA00022527"/>
    </source>
</evidence>
<evidence type="ECO:0000313" key="14">
    <source>
        <dbReference type="EMBL" id="PWA22482.1"/>
    </source>
</evidence>
<evidence type="ECO:0000256" key="10">
    <source>
        <dbReference type="PROSITE-ProRule" id="PRU10141"/>
    </source>
</evidence>
<comment type="similarity">
    <text evidence="1">Belongs to the protein kinase superfamily. CAMK Ser/Thr protein kinase family. PIM subfamily.</text>
</comment>
<name>A0A315VHX6_GAMAF</name>
<evidence type="ECO:0000256" key="7">
    <source>
        <dbReference type="ARBA" id="ARBA00022840"/>
    </source>
</evidence>
<accession>A0A315VHX6</accession>
<evidence type="ECO:0000256" key="1">
    <source>
        <dbReference type="ARBA" id="ARBA00005505"/>
    </source>
</evidence>
<evidence type="ECO:0000256" key="6">
    <source>
        <dbReference type="ARBA" id="ARBA00022777"/>
    </source>
</evidence>
<dbReference type="GO" id="GO:0004674">
    <property type="term" value="F:protein serine/threonine kinase activity"/>
    <property type="evidence" value="ECO:0007669"/>
    <property type="project" value="UniProtKB-KW"/>
</dbReference>
<reference evidence="14 15" key="1">
    <citation type="journal article" date="2018" name="G3 (Bethesda)">
        <title>A High-Quality Reference Genome for the Invasive Mosquitofish Gambusia affinis Using a Chicago Library.</title>
        <authorList>
            <person name="Hoffberg S.L."/>
            <person name="Troendle N.J."/>
            <person name="Glenn T.C."/>
            <person name="Mahmud O."/>
            <person name="Louha S."/>
            <person name="Chalopin D."/>
            <person name="Bennetzen J.L."/>
            <person name="Mauricio R."/>
        </authorList>
    </citation>
    <scope>NUCLEOTIDE SEQUENCE [LARGE SCALE GENOMIC DNA]</scope>
    <source>
        <strain evidence="14">NE01/NJP1002.9</strain>
        <tissue evidence="14">Muscle</tissue>
    </source>
</reference>
<dbReference type="EMBL" id="NHOQ01001719">
    <property type="protein sequence ID" value="PWA22482.1"/>
    <property type="molecule type" value="Genomic_DNA"/>
</dbReference>
<evidence type="ECO:0000313" key="15">
    <source>
        <dbReference type="Proteomes" id="UP000250572"/>
    </source>
</evidence>
<evidence type="ECO:0000256" key="12">
    <source>
        <dbReference type="SAM" id="MobiDB-lite"/>
    </source>
</evidence>
<dbReference type="InterPro" id="IPR008271">
    <property type="entry name" value="Ser/Thr_kinase_AS"/>
</dbReference>
<evidence type="ECO:0000256" key="11">
    <source>
        <dbReference type="RuleBase" id="RU000304"/>
    </source>
</evidence>
<keyword evidence="3 11" id="KW-0723">Serine/threonine-protein kinase</keyword>
<keyword evidence="15" id="KW-1185">Reference proteome</keyword>
<protein>
    <recommendedName>
        <fullName evidence="2">non-specific serine/threonine protein kinase</fullName>
        <ecNumber evidence="2">2.7.11.1</ecNumber>
    </recommendedName>
</protein>
<evidence type="ECO:0000256" key="8">
    <source>
        <dbReference type="ARBA" id="ARBA00047899"/>
    </source>
</evidence>
<dbReference type="Pfam" id="PF00069">
    <property type="entry name" value="Pkinase"/>
    <property type="match status" value="1"/>
</dbReference>
<evidence type="ECO:0000256" key="5">
    <source>
        <dbReference type="ARBA" id="ARBA00022741"/>
    </source>
</evidence>
<dbReference type="InterPro" id="IPR051138">
    <property type="entry name" value="PIM_Ser/Thr_kinase"/>
</dbReference>
<dbReference type="PROSITE" id="PS00108">
    <property type="entry name" value="PROTEIN_KINASE_ST"/>
    <property type="match status" value="1"/>
</dbReference>
<dbReference type="PANTHER" id="PTHR22984:SF11">
    <property type="entry name" value="AURORA KINASE-RELATED"/>
    <property type="match status" value="1"/>
</dbReference>
<feature type="region of interest" description="Disordered" evidence="12">
    <location>
        <begin position="1"/>
        <end position="91"/>
    </location>
</feature>
<comment type="caution">
    <text evidence="14">The sequence shown here is derived from an EMBL/GenBank/DDBJ whole genome shotgun (WGS) entry which is preliminary data.</text>
</comment>
<dbReference type="GO" id="GO:0007346">
    <property type="term" value="P:regulation of mitotic cell cycle"/>
    <property type="evidence" value="ECO:0007669"/>
    <property type="project" value="TreeGrafter"/>
</dbReference>
<comment type="catalytic activity">
    <reaction evidence="9">
        <text>L-seryl-[protein] + ATP = O-phospho-L-seryl-[protein] + ADP + H(+)</text>
        <dbReference type="Rhea" id="RHEA:17989"/>
        <dbReference type="Rhea" id="RHEA-COMP:9863"/>
        <dbReference type="Rhea" id="RHEA-COMP:11604"/>
        <dbReference type="ChEBI" id="CHEBI:15378"/>
        <dbReference type="ChEBI" id="CHEBI:29999"/>
        <dbReference type="ChEBI" id="CHEBI:30616"/>
        <dbReference type="ChEBI" id="CHEBI:83421"/>
        <dbReference type="ChEBI" id="CHEBI:456216"/>
        <dbReference type="EC" id="2.7.11.1"/>
    </reaction>
</comment>
<dbReference type="SMART" id="SM00220">
    <property type="entry name" value="S_TKc"/>
    <property type="match status" value="1"/>
</dbReference>
<dbReference type="InterPro" id="IPR000719">
    <property type="entry name" value="Prot_kinase_dom"/>
</dbReference>
<evidence type="ECO:0000259" key="13">
    <source>
        <dbReference type="PROSITE" id="PS50011"/>
    </source>
</evidence>
<dbReference type="FunFam" id="3.30.200.20:FF:000475">
    <property type="entry name" value="Serine/threonine-protein kinase"/>
    <property type="match status" value="1"/>
</dbReference>
<dbReference type="PROSITE" id="PS50011">
    <property type="entry name" value="PROTEIN_KINASE_DOM"/>
    <property type="match status" value="1"/>
</dbReference>
<keyword evidence="5 10" id="KW-0547">Nucleotide-binding</keyword>
<dbReference type="STRING" id="33528.ENSGAFP00000019283"/>
<dbReference type="InterPro" id="IPR017441">
    <property type="entry name" value="Protein_kinase_ATP_BS"/>
</dbReference>
<dbReference type="SUPFAM" id="SSF56112">
    <property type="entry name" value="Protein kinase-like (PK-like)"/>
    <property type="match status" value="1"/>
</dbReference>
<feature type="compositionally biased region" description="Basic residues" evidence="12">
    <location>
        <begin position="15"/>
        <end position="30"/>
    </location>
</feature>
<dbReference type="PANTHER" id="PTHR22984">
    <property type="entry name" value="SERINE/THREONINE-PROTEIN KINASE PIM"/>
    <property type="match status" value="1"/>
</dbReference>
<dbReference type="EC" id="2.7.11.1" evidence="2"/>
<feature type="non-terminal residue" evidence="14">
    <location>
        <position position="399"/>
    </location>
</feature>
<dbReference type="Proteomes" id="UP000250572">
    <property type="component" value="Unassembled WGS sequence"/>
</dbReference>
<feature type="compositionally biased region" description="Polar residues" evidence="12">
    <location>
        <begin position="32"/>
        <end position="42"/>
    </location>
</feature>
<feature type="domain" description="Protein kinase" evidence="13">
    <location>
        <begin position="117"/>
        <end position="398"/>
    </location>
</feature>
<dbReference type="AlphaFoldDB" id="A0A315VHX6"/>
<dbReference type="Gene3D" id="1.10.510.10">
    <property type="entry name" value="Transferase(Phosphotransferase) domain 1"/>
    <property type="match status" value="1"/>
</dbReference>
<evidence type="ECO:0000256" key="9">
    <source>
        <dbReference type="ARBA" id="ARBA00048679"/>
    </source>
</evidence>
<keyword evidence="7 10" id="KW-0067">ATP-binding</keyword>
<gene>
    <name evidence="14" type="ORF">CCH79_00015422</name>
</gene>
<feature type="binding site" evidence="10">
    <location>
        <position position="146"/>
    </location>
    <ligand>
        <name>ATP</name>
        <dbReference type="ChEBI" id="CHEBI:30616"/>
    </ligand>
</feature>
<organism evidence="14 15">
    <name type="scientific">Gambusia affinis</name>
    <name type="common">Western mosquitofish</name>
    <name type="synonym">Heterandria affinis</name>
    <dbReference type="NCBI Taxonomy" id="33528"/>
    <lineage>
        <taxon>Eukaryota</taxon>
        <taxon>Metazoa</taxon>
        <taxon>Chordata</taxon>
        <taxon>Craniata</taxon>
        <taxon>Vertebrata</taxon>
        <taxon>Euteleostomi</taxon>
        <taxon>Actinopterygii</taxon>
        <taxon>Neopterygii</taxon>
        <taxon>Teleostei</taxon>
        <taxon>Neoteleostei</taxon>
        <taxon>Acanthomorphata</taxon>
        <taxon>Ovalentaria</taxon>
        <taxon>Atherinomorphae</taxon>
        <taxon>Cyprinodontiformes</taxon>
        <taxon>Poeciliidae</taxon>
        <taxon>Poeciliinae</taxon>
        <taxon>Gambusia</taxon>
    </lineage>
</organism>
<keyword evidence="4" id="KW-0808">Transferase</keyword>
<dbReference type="PROSITE" id="PS00107">
    <property type="entry name" value="PROTEIN_KINASE_ATP"/>
    <property type="match status" value="1"/>
</dbReference>
<dbReference type="Gene3D" id="3.30.200.20">
    <property type="entry name" value="Phosphorylase Kinase, domain 1"/>
    <property type="match status" value="1"/>
</dbReference>
<dbReference type="InterPro" id="IPR011009">
    <property type="entry name" value="Kinase-like_dom_sf"/>
</dbReference>
<comment type="catalytic activity">
    <reaction evidence="8">
        <text>L-threonyl-[protein] + ATP = O-phospho-L-threonyl-[protein] + ADP + H(+)</text>
        <dbReference type="Rhea" id="RHEA:46608"/>
        <dbReference type="Rhea" id="RHEA-COMP:11060"/>
        <dbReference type="Rhea" id="RHEA-COMP:11605"/>
        <dbReference type="ChEBI" id="CHEBI:15378"/>
        <dbReference type="ChEBI" id="CHEBI:30013"/>
        <dbReference type="ChEBI" id="CHEBI:30616"/>
        <dbReference type="ChEBI" id="CHEBI:61977"/>
        <dbReference type="ChEBI" id="CHEBI:456216"/>
        <dbReference type="EC" id="2.7.11.1"/>
    </reaction>
</comment>
<dbReference type="GO" id="GO:0005737">
    <property type="term" value="C:cytoplasm"/>
    <property type="evidence" value="ECO:0007669"/>
    <property type="project" value="TreeGrafter"/>
</dbReference>
<sequence length="399" mass="45656">MTPSIIESVQECEPKKRKRVQDKTPRKRIRVSVTTGASTTCQDHIKKKMTEKVQGCSTPTKKKKGTKETSSSMDISSGNIKKRNLKRTADDFVEPPVKKKTKKEQVISQRAKFQKKYTELHLLGEGGFGSVFAGYRQEDKLPVAIKHIPKENVFLKHKDENGRKIALEVAIMLKLKNLCTSSSGQLAMVSLLDWYELEEELLLVMERPMPSEDLFVYLDEHEGCLNEEEAKIILKQLVEATIQLQNANIFHRDIKVENVLIKSSSEGPQAYLIDFGLSCFDRGRKFALLRGTRDHVPPEFYRLKKYTAGPTTVWQLGVLLFEILHNKMFKTISFLTNKLKINKKLSKTYISLFSVCHSNCCCTLTSDPPDCQDLMTKCLKEQPKERPTLEELLSHPWFS</sequence>
<dbReference type="GO" id="GO:0005524">
    <property type="term" value="F:ATP binding"/>
    <property type="evidence" value="ECO:0007669"/>
    <property type="project" value="UniProtKB-UniRule"/>
</dbReference>
<keyword evidence="6" id="KW-0418">Kinase</keyword>
<evidence type="ECO:0000256" key="2">
    <source>
        <dbReference type="ARBA" id="ARBA00012513"/>
    </source>
</evidence>
<dbReference type="GO" id="GO:0043066">
    <property type="term" value="P:negative regulation of apoptotic process"/>
    <property type="evidence" value="ECO:0007669"/>
    <property type="project" value="TreeGrafter"/>
</dbReference>